<name>A0ABM7QMI4_9GAMM</name>
<dbReference type="Gene3D" id="1.25.40.10">
    <property type="entry name" value="Tetratricopeptide repeat domain"/>
    <property type="match status" value="1"/>
</dbReference>
<feature type="signal peptide" evidence="2">
    <location>
        <begin position="1"/>
        <end position="16"/>
    </location>
</feature>
<keyword evidence="4" id="KW-1185">Reference proteome</keyword>
<keyword evidence="2" id="KW-0732">Signal</keyword>
<feature type="compositionally biased region" description="Low complexity" evidence="1">
    <location>
        <begin position="78"/>
        <end position="96"/>
    </location>
</feature>
<evidence type="ECO:0000313" key="3">
    <source>
        <dbReference type="EMBL" id="BCU06858.1"/>
    </source>
</evidence>
<dbReference type="InterPro" id="IPR011990">
    <property type="entry name" value="TPR-like_helical_dom_sf"/>
</dbReference>
<feature type="region of interest" description="Disordered" evidence="1">
    <location>
        <begin position="22"/>
        <end position="215"/>
    </location>
</feature>
<dbReference type="SUPFAM" id="SSF48452">
    <property type="entry name" value="TPR-like"/>
    <property type="match status" value="1"/>
</dbReference>
<dbReference type="PROSITE" id="PS51257">
    <property type="entry name" value="PROKAR_LIPOPROTEIN"/>
    <property type="match status" value="1"/>
</dbReference>
<dbReference type="Proteomes" id="UP000680679">
    <property type="component" value="Chromosome"/>
</dbReference>
<feature type="compositionally biased region" description="Pro residues" evidence="1">
    <location>
        <begin position="97"/>
        <end position="111"/>
    </location>
</feature>
<protein>
    <recommendedName>
        <fullName evidence="5">Tetratricopeptide repeat protein</fullName>
    </recommendedName>
</protein>
<feature type="compositionally biased region" description="Low complexity" evidence="1">
    <location>
        <begin position="184"/>
        <end position="200"/>
    </location>
</feature>
<evidence type="ECO:0000256" key="2">
    <source>
        <dbReference type="SAM" id="SignalP"/>
    </source>
</evidence>
<reference evidence="3 4" key="1">
    <citation type="submission" date="2021-04" db="EMBL/GenBank/DDBJ databases">
        <title>Complete genome sequencing of Allochromatium tepidum strain NZ.</title>
        <authorList>
            <person name="Tsukatani Y."/>
            <person name="Mori H."/>
        </authorList>
    </citation>
    <scope>NUCLEOTIDE SEQUENCE [LARGE SCALE GENOMIC DNA]</scope>
    <source>
        <strain evidence="3 4">NZ</strain>
    </source>
</reference>
<proteinExistence type="predicted"/>
<feature type="chain" id="PRO_5046098863" description="Tetratricopeptide repeat protein" evidence="2">
    <location>
        <begin position="17"/>
        <end position="297"/>
    </location>
</feature>
<organism evidence="3 4">
    <name type="scientific">Allochromatium tepidum</name>
    <dbReference type="NCBI Taxonomy" id="553982"/>
    <lineage>
        <taxon>Bacteria</taxon>
        <taxon>Pseudomonadati</taxon>
        <taxon>Pseudomonadota</taxon>
        <taxon>Gammaproteobacteria</taxon>
        <taxon>Chromatiales</taxon>
        <taxon>Chromatiaceae</taxon>
        <taxon>Allochromatium</taxon>
    </lineage>
</organism>
<evidence type="ECO:0008006" key="5">
    <source>
        <dbReference type="Google" id="ProtNLM"/>
    </source>
</evidence>
<dbReference type="EMBL" id="AP024563">
    <property type="protein sequence ID" value="BCU06858.1"/>
    <property type="molecule type" value="Genomic_DNA"/>
</dbReference>
<feature type="compositionally biased region" description="Pro residues" evidence="1">
    <location>
        <begin position="46"/>
        <end position="62"/>
    </location>
</feature>
<accession>A0ABM7QMI4</accession>
<sequence>MQRLTRFLTLSSLALAGLSACSMGLREGPPAPIVQVTPRDGRPARPSVPTPQPERAPVPEQPSEPVRRGTQVYAYRDPSAAPETAAPPASGIQPAQPATPTPSAPPTPGTPPQSITQTPGTPPMPGGLQAQPAAPAPSTSEPPATPPQRPAEQQVAKVDPRATLPASETPSAERPVAPAPALPPSSFAAPSLPPAAAKLAGQAEQQRQSGDFTGAAASLERSLRIAPREAYLWNRLARVRLEQGQAVQAGNLASRANDLAGDKEDIRRDNWRIIAESRRRSGDLAAASEAEQRAGGN</sequence>
<feature type="compositionally biased region" description="Low complexity" evidence="1">
    <location>
        <begin position="126"/>
        <end position="142"/>
    </location>
</feature>
<dbReference type="RefSeq" id="WP_213377693.1">
    <property type="nucleotide sequence ID" value="NZ_AP024563.1"/>
</dbReference>
<evidence type="ECO:0000256" key="1">
    <source>
        <dbReference type="SAM" id="MobiDB-lite"/>
    </source>
</evidence>
<gene>
    <name evidence="3" type="ORF">Atep_15350</name>
</gene>
<evidence type="ECO:0000313" key="4">
    <source>
        <dbReference type="Proteomes" id="UP000680679"/>
    </source>
</evidence>